<comment type="caution">
    <text evidence="1">The sequence shown here is derived from an EMBL/GenBank/DDBJ whole genome shotgun (WGS) entry which is preliminary data.</text>
</comment>
<dbReference type="AlphaFoldDB" id="A0AAU9N8W6"/>
<protein>
    <submittedName>
        <fullName evidence="1">Uncharacterized protein</fullName>
    </submittedName>
</protein>
<reference evidence="1 2" key="1">
    <citation type="submission" date="2022-01" db="EMBL/GenBank/DDBJ databases">
        <authorList>
            <person name="Xiong W."/>
            <person name="Schranz E."/>
        </authorList>
    </citation>
    <scope>NUCLEOTIDE SEQUENCE [LARGE SCALE GENOMIC DNA]</scope>
</reference>
<accession>A0AAU9N8W6</accession>
<dbReference type="Proteomes" id="UP001157418">
    <property type="component" value="Unassembled WGS sequence"/>
</dbReference>
<keyword evidence="2" id="KW-1185">Reference proteome</keyword>
<name>A0AAU9N8W6_9ASTR</name>
<proteinExistence type="predicted"/>
<gene>
    <name evidence="1" type="ORF">LVIROSA_LOCUS19466</name>
</gene>
<sequence>MSAVLWAYTTSVKVNPKPPLCLKPDRISIHTLSKIEFETPFKQILSIQDSLPPLCETLKRTPPSYLLSVESIGSIHLSRSCKSILPLAVSISNQNLSISPQLNS</sequence>
<evidence type="ECO:0000313" key="2">
    <source>
        <dbReference type="Proteomes" id="UP001157418"/>
    </source>
</evidence>
<evidence type="ECO:0000313" key="1">
    <source>
        <dbReference type="EMBL" id="CAH1432844.1"/>
    </source>
</evidence>
<organism evidence="1 2">
    <name type="scientific">Lactuca virosa</name>
    <dbReference type="NCBI Taxonomy" id="75947"/>
    <lineage>
        <taxon>Eukaryota</taxon>
        <taxon>Viridiplantae</taxon>
        <taxon>Streptophyta</taxon>
        <taxon>Embryophyta</taxon>
        <taxon>Tracheophyta</taxon>
        <taxon>Spermatophyta</taxon>
        <taxon>Magnoliopsida</taxon>
        <taxon>eudicotyledons</taxon>
        <taxon>Gunneridae</taxon>
        <taxon>Pentapetalae</taxon>
        <taxon>asterids</taxon>
        <taxon>campanulids</taxon>
        <taxon>Asterales</taxon>
        <taxon>Asteraceae</taxon>
        <taxon>Cichorioideae</taxon>
        <taxon>Cichorieae</taxon>
        <taxon>Lactucinae</taxon>
        <taxon>Lactuca</taxon>
    </lineage>
</organism>
<dbReference type="EMBL" id="CAKMRJ010003334">
    <property type="protein sequence ID" value="CAH1432844.1"/>
    <property type="molecule type" value="Genomic_DNA"/>
</dbReference>